<gene>
    <name evidence="3" type="ORF">SAMN02745691_01133</name>
</gene>
<dbReference type="Gene3D" id="3.40.50.10440">
    <property type="entry name" value="Dihydroxyacetone kinase, domain 1"/>
    <property type="match status" value="1"/>
</dbReference>
<dbReference type="EMBL" id="FQYT01000010">
    <property type="protein sequence ID" value="SHI98200.1"/>
    <property type="molecule type" value="Genomic_DNA"/>
</dbReference>
<keyword evidence="4" id="KW-1185">Reference proteome</keyword>
<evidence type="ECO:0000313" key="3">
    <source>
        <dbReference type="EMBL" id="SHI98200.1"/>
    </source>
</evidence>
<dbReference type="AlphaFoldDB" id="A0A1M6FKF5"/>
<dbReference type="GO" id="GO:0008289">
    <property type="term" value="F:lipid binding"/>
    <property type="evidence" value="ECO:0007669"/>
    <property type="project" value="UniProtKB-KW"/>
</dbReference>
<protein>
    <submittedName>
        <fullName evidence="3">EDD domain protein, DegV family</fullName>
    </submittedName>
</protein>
<dbReference type="STRING" id="1122934.SAMN02745691_01133"/>
<dbReference type="Gene3D" id="2.20.28.50">
    <property type="entry name" value="degv family protein"/>
    <property type="match status" value="1"/>
</dbReference>
<evidence type="ECO:0000313" key="4">
    <source>
        <dbReference type="Proteomes" id="UP000184342"/>
    </source>
</evidence>
<keyword evidence="2" id="KW-0446">Lipid-binding</keyword>
<dbReference type="Gene3D" id="3.30.1180.10">
    <property type="match status" value="1"/>
</dbReference>
<dbReference type="PROSITE" id="PS51482">
    <property type="entry name" value="DEGV"/>
    <property type="match status" value="1"/>
</dbReference>
<evidence type="ECO:0000256" key="2">
    <source>
        <dbReference type="ARBA" id="ARBA00023121"/>
    </source>
</evidence>
<dbReference type="PANTHER" id="PTHR33434:SF3">
    <property type="entry name" value="DEGV DOMAIN-CONTAINING PROTEIN YITS"/>
    <property type="match status" value="1"/>
</dbReference>
<name>A0A1M6FKF5_9FIRM</name>
<dbReference type="Proteomes" id="UP000184342">
    <property type="component" value="Unassembled WGS sequence"/>
</dbReference>
<dbReference type="PANTHER" id="PTHR33434">
    <property type="entry name" value="DEGV DOMAIN-CONTAINING PROTEIN DR_1986-RELATED"/>
    <property type="match status" value="1"/>
</dbReference>
<sequence length="289" mass="31513">MGNFVITTDSTADLPASFLEEYGVKIVPLYYSMDDIIYGGEFQMSEKEFFDKMRSGSAATTMAANPDAAEAVLRAHLEEGMDILHISFSSALSSSYNSEVIAAKALIEEFPERKILVIDTLCASLGEGLVVCKAVKMQKDGKTMEEIAEWIENEKLHVCHLFTVDDLKYLARGGRISKTAALIGSLASVKPILHVDNEGKLVPLENVRGRKKAIAKLVDNMESAIKGYEDQNDTVAISHGDCPDEADLLASLVRERFGDREFIINCISPTVGAHSGPGTLALFFMGSPR</sequence>
<dbReference type="InterPro" id="IPR050270">
    <property type="entry name" value="DegV_domain_contain"/>
</dbReference>
<dbReference type="SUPFAM" id="SSF82549">
    <property type="entry name" value="DAK1/DegV-like"/>
    <property type="match status" value="1"/>
</dbReference>
<dbReference type="OrthoDB" id="9780660at2"/>
<accession>A0A1M6FKF5</accession>
<reference evidence="3 4" key="1">
    <citation type="submission" date="2016-11" db="EMBL/GenBank/DDBJ databases">
        <authorList>
            <person name="Jaros S."/>
            <person name="Januszkiewicz K."/>
            <person name="Wedrychowicz H."/>
        </authorList>
    </citation>
    <scope>NUCLEOTIDE SEQUENCE [LARGE SCALE GENOMIC DNA]</scope>
    <source>
        <strain evidence="3 4">DSM 15970</strain>
    </source>
</reference>
<evidence type="ECO:0000256" key="1">
    <source>
        <dbReference type="ARBA" id="ARBA00003238"/>
    </source>
</evidence>
<dbReference type="RefSeq" id="WP_073993392.1">
    <property type="nucleotide sequence ID" value="NZ_FQYT01000010.1"/>
</dbReference>
<dbReference type="InterPro" id="IPR003797">
    <property type="entry name" value="DegV"/>
</dbReference>
<organism evidence="3 4">
    <name type="scientific">Parasporobacterium paucivorans DSM 15970</name>
    <dbReference type="NCBI Taxonomy" id="1122934"/>
    <lineage>
        <taxon>Bacteria</taxon>
        <taxon>Bacillati</taxon>
        <taxon>Bacillota</taxon>
        <taxon>Clostridia</taxon>
        <taxon>Lachnospirales</taxon>
        <taxon>Lachnospiraceae</taxon>
        <taxon>Parasporobacterium</taxon>
    </lineage>
</organism>
<dbReference type="NCBIfam" id="TIGR00762">
    <property type="entry name" value="DegV"/>
    <property type="match status" value="1"/>
</dbReference>
<proteinExistence type="predicted"/>
<dbReference type="InterPro" id="IPR043168">
    <property type="entry name" value="DegV_C"/>
</dbReference>
<dbReference type="Pfam" id="PF02645">
    <property type="entry name" value="DegV"/>
    <property type="match status" value="1"/>
</dbReference>
<comment type="function">
    <text evidence="1">May bind long-chain fatty acids, such as palmitate, and may play a role in lipid transport or fatty acid metabolism.</text>
</comment>